<name>A0A410YDQ7_9CLOS</name>
<evidence type="ECO:0000313" key="1">
    <source>
        <dbReference type="EMBL" id="QAV52481.1"/>
    </source>
</evidence>
<organism evidence="1">
    <name type="scientific">Sweet potato chlorotic stunt virus</name>
    <dbReference type="NCBI Taxonomy" id="81931"/>
    <lineage>
        <taxon>Viruses</taxon>
        <taxon>Riboviria</taxon>
        <taxon>Orthornavirae</taxon>
        <taxon>Kitrinoviricota</taxon>
        <taxon>Alsuviricetes</taxon>
        <taxon>Martellivirales</taxon>
        <taxon>Closteroviridae</taxon>
        <taxon>Crinivirus</taxon>
        <taxon>Crinivirus ipomeae</taxon>
    </lineage>
</organism>
<dbReference type="EMBL" id="MH614270">
    <property type="protein sequence ID" value="QAV52481.1"/>
    <property type="molecule type" value="Genomic_RNA"/>
</dbReference>
<reference evidence="1" key="1">
    <citation type="submission" date="2018-07" db="EMBL/GenBank/DDBJ databases">
        <title>Distinct Genome Organization of a Brazilian Sweet Potato Chlorotic Stunt Virus.</title>
        <authorList>
            <person name="Souza C.A."/>
            <person name="Rossato M."/>
            <person name="Naito F.Y.B."/>
            <person name="Melo F.L."/>
            <person name="Pereira-Carvalho R.C."/>
        </authorList>
    </citation>
    <scope>NUCLEOTIDE SEQUENCE</scope>
    <source>
        <strain evidence="1">SPCSV-UNB-01</strain>
    </source>
</reference>
<accession>A0A410YDQ7</accession>
<proteinExistence type="predicted"/>
<sequence>MDFSELIEQHGIEKISSLVSRLVEIRRTGKGLTNLLLDIINDSFVHFDSNRSPCGFEKEDYILVLQIITLLRV</sequence>
<protein>
    <submittedName>
        <fullName evidence="1">p8 protein</fullName>
    </submittedName>
</protein>